<dbReference type="Gene3D" id="3.10.20.90">
    <property type="entry name" value="Phosphatidylinositol 3-kinase Catalytic Subunit, Chain A, domain 1"/>
    <property type="match status" value="1"/>
</dbReference>
<gene>
    <name evidence="3" type="ORF">Tci_579528</name>
</gene>
<sequence>MTLFDCFQPRLKRKLNDYVVNTDHDNDTDTNLPSISIESHKTKIRACSLNFGIQLFIRMIDGKTLVIDSNNPNEETVKSIHKKIYSKTNIHINQQRLIYNGKHLPDHSLAHYNILTNCFLQFSIKVQSTIFPKVSRFLDDLLRIVRLLISTPLRDDAVHYPGLNLLLASFVNMVPQCVHLATVLSEMFLTSGVPDALVMLYMSPNKQRANVSVKHFVNVCKDGLLSPVYQEMLAPVVLHFCVLLCQVLVTHVDDDLYVFFRTTLGSMLSDYAWFSTSTSNIELYDIFPFVDDLAYKLSNDLVESVNSVIGPSETDVHDFKSFVWFLLAVLVDPVAFETLIPVHYHHNHPWYNTQLSYLYSLFLHLLEKMQTCLAKMEDDLNFNQKSKKDGGWDQYFSILSLLHYVAQKYEGAEEIFWTSLKPNKVAFCYLIVNYVKRGDKDYKWILDRKDMTDFKSRRHLAMILLPEVTNDYNNLHEMLINRSNLLAESFESITRAEIAALHGPMHIGFINEEATIPQKRPFRPVEKGF</sequence>
<evidence type="ECO:0000259" key="2">
    <source>
        <dbReference type="PROSITE" id="PS50053"/>
    </source>
</evidence>
<reference evidence="3" key="1">
    <citation type="journal article" date="2019" name="Sci. Rep.">
        <title>Draft genome of Tanacetum cinerariifolium, the natural source of mosquito coil.</title>
        <authorList>
            <person name="Yamashiro T."/>
            <person name="Shiraishi A."/>
            <person name="Satake H."/>
            <person name="Nakayama K."/>
        </authorList>
    </citation>
    <scope>NUCLEOTIDE SEQUENCE</scope>
</reference>
<name>A0A699J2U8_TANCI</name>
<feature type="domain" description="Ubiquitin-like" evidence="2">
    <location>
        <begin position="53"/>
        <end position="129"/>
    </location>
</feature>
<dbReference type="PANTHER" id="PTHR11254:SF424">
    <property type="entry name" value="E3 UBIQUITIN-PROTEIN LIGASE UPL5"/>
    <property type="match status" value="1"/>
</dbReference>
<dbReference type="SMART" id="SM00213">
    <property type="entry name" value="UBQ"/>
    <property type="match status" value="1"/>
</dbReference>
<dbReference type="Pfam" id="PF00240">
    <property type="entry name" value="ubiquitin"/>
    <property type="match status" value="1"/>
</dbReference>
<dbReference type="EMBL" id="BKCJ010365169">
    <property type="protein sequence ID" value="GFA07556.1"/>
    <property type="molecule type" value="Genomic_DNA"/>
</dbReference>
<evidence type="ECO:0000313" key="3">
    <source>
        <dbReference type="EMBL" id="GFA07556.1"/>
    </source>
</evidence>
<accession>A0A699J2U8</accession>
<dbReference type="SUPFAM" id="SSF54236">
    <property type="entry name" value="Ubiquitin-like"/>
    <property type="match status" value="1"/>
</dbReference>
<dbReference type="CDD" id="cd17039">
    <property type="entry name" value="Ubl_ubiquitin_like"/>
    <property type="match status" value="1"/>
</dbReference>
<dbReference type="PROSITE" id="PS50053">
    <property type="entry name" value="UBIQUITIN_2"/>
    <property type="match status" value="1"/>
</dbReference>
<dbReference type="InterPro" id="IPR000626">
    <property type="entry name" value="Ubiquitin-like_dom"/>
</dbReference>
<dbReference type="AlphaFoldDB" id="A0A699J2U8"/>
<dbReference type="GO" id="GO:0005737">
    <property type="term" value="C:cytoplasm"/>
    <property type="evidence" value="ECO:0007669"/>
    <property type="project" value="TreeGrafter"/>
</dbReference>
<comment type="caution">
    <text evidence="3">The sequence shown here is derived from an EMBL/GenBank/DDBJ whole genome shotgun (WGS) entry which is preliminary data.</text>
</comment>
<keyword evidence="1" id="KW-0808">Transferase</keyword>
<dbReference type="GO" id="GO:0061630">
    <property type="term" value="F:ubiquitin protein ligase activity"/>
    <property type="evidence" value="ECO:0007669"/>
    <property type="project" value="TreeGrafter"/>
</dbReference>
<organism evidence="3">
    <name type="scientific">Tanacetum cinerariifolium</name>
    <name type="common">Dalmatian daisy</name>
    <name type="synonym">Chrysanthemum cinerariifolium</name>
    <dbReference type="NCBI Taxonomy" id="118510"/>
    <lineage>
        <taxon>Eukaryota</taxon>
        <taxon>Viridiplantae</taxon>
        <taxon>Streptophyta</taxon>
        <taxon>Embryophyta</taxon>
        <taxon>Tracheophyta</taxon>
        <taxon>Spermatophyta</taxon>
        <taxon>Magnoliopsida</taxon>
        <taxon>eudicotyledons</taxon>
        <taxon>Gunneridae</taxon>
        <taxon>Pentapetalae</taxon>
        <taxon>asterids</taxon>
        <taxon>campanulids</taxon>
        <taxon>Asterales</taxon>
        <taxon>Asteraceae</taxon>
        <taxon>Asteroideae</taxon>
        <taxon>Anthemideae</taxon>
        <taxon>Anthemidinae</taxon>
        <taxon>Tanacetum</taxon>
    </lineage>
</organism>
<evidence type="ECO:0000256" key="1">
    <source>
        <dbReference type="ARBA" id="ARBA00022679"/>
    </source>
</evidence>
<dbReference type="InterPro" id="IPR050409">
    <property type="entry name" value="E3_ubiq-protein_ligase"/>
</dbReference>
<dbReference type="PANTHER" id="PTHR11254">
    <property type="entry name" value="HECT DOMAIN UBIQUITIN-PROTEIN LIGASE"/>
    <property type="match status" value="1"/>
</dbReference>
<protein>
    <submittedName>
        <fullName evidence="3">E3 ubiquitin-protein ligase UPL5-like</fullName>
    </submittedName>
</protein>
<dbReference type="GO" id="GO:0000209">
    <property type="term" value="P:protein polyubiquitination"/>
    <property type="evidence" value="ECO:0007669"/>
    <property type="project" value="TreeGrafter"/>
</dbReference>
<dbReference type="InterPro" id="IPR029071">
    <property type="entry name" value="Ubiquitin-like_domsf"/>
</dbReference>
<proteinExistence type="predicted"/>
<dbReference type="GO" id="GO:0006511">
    <property type="term" value="P:ubiquitin-dependent protein catabolic process"/>
    <property type="evidence" value="ECO:0007669"/>
    <property type="project" value="TreeGrafter"/>
</dbReference>